<protein>
    <submittedName>
        <fullName evidence="7">O-antigen ligase family protein</fullName>
    </submittedName>
</protein>
<feature type="transmembrane region" description="Helical" evidence="5">
    <location>
        <begin position="339"/>
        <end position="361"/>
    </location>
</feature>
<evidence type="ECO:0000256" key="4">
    <source>
        <dbReference type="ARBA" id="ARBA00023136"/>
    </source>
</evidence>
<dbReference type="PANTHER" id="PTHR37422:SF13">
    <property type="entry name" value="LIPOPOLYSACCHARIDE BIOSYNTHESIS PROTEIN PA4999-RELATED"/>
    <property type="match status" value="1"/>
</dbReference>
<evidence type="ECO:0000259" key="6">
    <source>
        <dbReference type="Pfam" id="PF04932"/>
    </source>
</evidence>
<sequence>MGPTNLVKPSVRPTLAYLATVSLILLPFVNWVGLIGFVLLMGLCLYASGREIWAWLWQRGWVALAVALVIGTLFASDRPEALLQLSNFLPYFLLLGVLVNGLPTLPQPLAQLEEWASWLTITTMPINLLAIAEYSLMSPSAIAQSPQSPVLAWLYRLSLDENFGHRANVIFDHPNTLACYLTLVLGLNLGLLLSQSPRSERVGAWPFLGQRLRQQPLWLYLSVALILAGIFCAGSRNGLLVAIAEVVIVTICGQRHGYVKLAGLGGIVAIAASALWGGVGGRQLSVSLFSDDPRLAVWRIALEHIQAHPIWGIGLGNYKLLYVPNSIPGYERIYHAHNFWLHLAAEAGLPIAIAFTFLVGWGCYRGTRALLQTKIPPAQRWLLGGYGLAFLSCGLFSLFDVTLYEARVNLLGWLSLAVIYSAPDLLDQLSGPQAKE</sequence>
<keyword evidence="2 5" id="KW-0812">Transmembrane</keyword>
<feature type="transmembrane region" description="Helical" evidence="5">
    <location>
        <begin position="60"/>
        <end position="76"/>
    </location>
</feature>
<comment type="subcellular location">
    <subcellularLocation>
        <location evidence="1">Membrane</location>
        <topology evidence="1">Multi-pass membrane protein</topology>
    </subcellularLocation>
</comment>
<dbReference type="RefSeq" id="WP_377961456.1">
    <property type="nucleotide sequence ID" value="NZ_JBHZOL010000021.1"/>
</dbReference>
<gene>
    <name evidence="7" type="ORF">ACFVKH_03065</name>
</gene>
<name>A0ABW6IAQ1_9CYAN</name>
<feature type="transmembrane region" description="Helical" evidence="5">
    <location>
        <begin position="381"/>
        <end position="404"/>
    </location>
</feature>
<comment type="caution">
    <text evidence="7">The sequence shown here is derived from an EMBL/GenBank/DDBJ whole genome shotgun (WGS) entry which is preliminary data.</text>
</comment>
<reference evidence="7 8" key="1">
    <citation type="submission" date="2024-10" db="EMBL/GenBank/DDBJ databases">
        <authorList>
            <person name="Ratan Roy A."/>
            <person name="Morales Sandoval P.H."/>
            <person name="De Los Santos Villalobos S."/>
            <person name="Chakraborty S."/>
            <person name="Mukherjee J."/>
        </authorList>
    </citation>
    <scope>NUCLEOTIDE SEQUENCE [LARGE SCALE GENOMIC DNA]</scope>
    <source>
        <strain evidence="7 8">S1</strain>
    </source>
</reference>
<evidence type="ECO:0000256" key="5">
    <source>
        <dbReference type="SAM" id="Phobius"/>
    </source>
</evidence>
<feature type="transmembrane region" description="Helical" evidence="5">
    <location>
        <begin position="88"/>
        <end position="109"/>
    </location>
</feature>
<dbReference type="PANTHER" id="PTHR37422">
    <property type="entry name" value="TEICHURONIC ACID BIOSYNTHESIS PROTEIN TUAE"/>
    <property type="match status" value="1"/>
</dbReference>
<accession>A0ABW6IAQ1</accession>
<feature type="transmembrane region" description="Helical" evidence="5">
    <location>
        <begin position="15"/>
        <end position="48"/>
    </location>
</feature>
<dbReference type="Proteomes" id="UP001600165">
    <property type="component" value="Unassembled WGS sequence"/>
</dbReference>
<dbReference type="InterPro" id="IPR007016">
    <property type="entry name" value="O-antigen_ligase-rel_domated"/>
</dbReference>
<feature type="transmembrane region" description="Helical" evidence="5">
    <location>
        <begin position="217"/>
        <end position="249"/>
    </location>
</feature>
<keyword evidence="4 5" id="KW-0472">Membrane</keyword>
<evidence type="ECO:0000256" key="2">
    <source>
        <dbReference type="ARBA" id="ARBA00022692"/>
    </source>
</evidence>
<dbReference type="Pfam" id="PF04932">
    <property type="entry name" value="Wzy_C"/>
    <property type="match status" value="1"/>
</dbReference>
<keyword evidence="3 5" id="KW-1133">Transmembrane helix</keyword>
<proteinExistence type="predicted"/>
<dbReference type="InterPro" id="IPR051533">
    <property type="entry name" value="WaaL-like"/>
</dbReference>
<evidence type="ECO:0000313" key="8">
    <source>
        <dbReference type="Proteomes" id="UP001600165"/>
    </source>
</evidence>
<evidence type="ECO:0000256" key="3">
    <source>
        <dbReference type="ARBA" id="ARBA00022989"/>
    </source>
</evidence>
<dbReference type="GO" id="GO:0016874">
    <property type="term" value="F:ligase activity"/>
    <property type="evidence" value="ECO:0007669"/>
    <property type="project" value="UniProtKB-KW"/>
</dbReference>
<organism evidence="7 8">
    <name type="scientific">Almyronema epifaneia S1</name>
    <dbReference type="NCBI Taxonomy" id="2991925"/>
    <lineage>
        <taxon>Bacteria</taxon>
        <taxon>Bacillati</taxon>
        <taxon>Cyanobacteriota</taxon>
        <taxon>Cyanophyceae</taxon>
        <taxon>Nodosilineales</taxon>
        <taxon>Nodosilineaceae</taxon>
        <taxon>Almyronema</taxon>
        <taxon>Almyronema epifaneia</taxon>
    </lineage>
</organism>
<evidence type="ECO:0000313" key="7">
    <source>
        <dbReference type="EMBL" id="MFE4105242.1"/>
    </source>
</evidence>
<dbReference type="EMBL" id="JBHZOL010000021">
    <property type="protein sequence ID" value="MFE4105242.1"/>
    <property type="molecule type" value="Genomic_DNA"/>
</dbReference>
<keyword evidence="7" id="KW-0436">Ligase</keyword>
<feature type="transmembrane region" description="Helical" evidence="5">
    <location>
        <begin position="115"/>
        <end position="136"/>
    </location>
</feature>
<keyword evidence="8" id="KW-1185">Reference proteome</keyword>
<feature type="domain" description="O-antigen ligase-related" evidence="6">
    <location>
        <begin position="222"/>
        <end position="355"/>
    </location>
</feature>
<feature type="transmembrane region" description="Helical" evidence="5">
    <location>
        <begin position="177"/>
        <end position="197"/>
    </location>
</feature>
<feature type="transmembrane region" description="Helical" evidence="5">
    <location>
        <begin position="261"/>
        <end position="279"/>
    </location>
</feature>
<evidence type="ECO:0000256" key="1">
    <source>
        <dbReference type="ARBA" id="ARBA00004141"/>
    </source>
</evidence>